<accession>K2GR80</accession>
<keyword evidence="3" id="KW-0479">Metal-binding</keyword>
<dbReference type="GO" id="GO:0016818">
    <property type="term" value="F:hydrolase activity, acting on acid anhydrides, in phosphorus-containing anhydrides"/>
    <property type="evidence" value="ECO:0007669"/>
    <property type="project" value="InterPro"/>
</dbReference>
<keyword evidence="5" id="KW-0460">Magnesium</keyword>
<evidence type="ECO:0000256" key="5">
    <source>
        <dbReference type="ARBA" id="ARBA00022842"/>
    </source>
</evidence>
<evidence type="ECO:0000256" key="4">
    <source>
        <dbReference type="ARBA" id="ARBA00022801"/>
    </source>
</evidence>
<gene>
    <name evidence="8" type="ORF">OCGS_0791</name>
</gene>
<dbReference type="eggNOG" id="COG0494">
    <property type="taxonomic scope" value="Bacteria"/>
</dbReference>
<evidence type="ECO:0000256" key="3">
    <source>
        <dbReference type="ARBA" id="ARBA00022723"/>
    </source>
</evidence>
<protein>
    <submittedName>
        <fullName evidence="8">Hydrolase, nudix family</fullName>
    </submittedName>
</protein>
<dbReference type="CDD" id="cd18870">
    <property type="entry name" value="NUDIX_AcylCoAdiphos_Nudt19"/>
    <property type="match status" value="1"/>
</dbReference>
<dbReference type="EMBL" id="AMGO01000011">
    <property type="protein sequence ID" value="EKE45096.1"/>
    <property type="molecule type" value="Genomic_DNA"/>
</dbReference>
<evidence type="ECO:0000259" key="7">
    <source>
        <dbReference type="PROSITE" id="PS51462"/>
    </source>
</evidence>
<dbReference type="InterPro" id="IPR039121">
    <property type="entry name" value="NUDT19"/>
</dbReference>
<keyword evidence="9" id="KW-1185">Reference proteome</keyword>
<dbReference type="Proteomes" id="UP000006765">
    <property type="component" value="Unassembled WGS sequence"/>
</dbReference>
<evidence type="ECO:0000313" key="9">
    <source>
        <dbReference type="Proteomes" id="UP000006765"/>
    </source>
</evidence>
<feature type="domain" description="Nudix hydrolase" evidence="7">
    <location>
        <begin position="18"/>
        <end position="207"/>
    </location>
</feature>
<evidence type="ECO:0000256" key="1">
    <source>
        <dbReference type="ARBA" id="ARBA00001936"/>
    </source>
</evidence>
<dbReference type="AlphaFoldDB" id="K2GR80"/>
<dbReference type="PROSITE" id="PS51462">
    <property type="entry name" value="NUDIX"/>
    <property type="match status" value="1"/>
</dbReference>
<proteinExistence type="predicted"/>
<evidence type="ECO:0000256" key="6">
    <source>
        <dbReference type="ARBA" id="ARBA00023211"/>
    </source>
</evidence>
<keyword evidence="6" id="KW-0464">Manganese</keyword>
<evidence type="ECO:0000256" key="2">
    <source>
        <dbReference type="ARBA" id="ARBA00001946"/>
    </source>
</evidence>
<keyword evidence="4 8" id="KW-0378">Hydrolase</keyword>
<comment type="cofactor">
    <cofactor evidence="2">
        <name>Mg(2+)</name>
        <dbReference type="ChEBI" id="CHEBI:18420"/>
    </cofactor>
</comment>
<dbReference type="InterPro" id="IPR000086">
    <property type="entry name" value="NUDIX_hydrolase_dom"/>
</dbReference>
<sequence>MGAPHARLQGMTDLAADRIRDAATIVVIRDPAGPLPRVLMGQRGLSAVFMPSKYVFPGGAVDPGDHDIALARPLPNVCAERLVLPGEASPHALAAAAIRELWEETGQILGQPGDWADPPPDWTGFAARGFLPDAARLTYVFRAITPPGRPRRFDARFFVTDAANLQTDPDDFDAASEELGHLHWVPIAEARKLDLPFITTVALAEIATRLPDLSPPDRIPFFRNDDEDIAIANAALR</sequence>
<dbReference type="InterPro" id="IPR015797">
    <property type="entry name" value="NUDIX_hydrolase-like_dom_sf"/>
</dbReference>
<name>K2GR80_9RHOB</name>
<dbReference type="PANTHER" id="PTHR12318">
    <property type="entry name" value="TESTOSTERONE-REGULATED PROTEIN RP2"/>
    <property type="match status" value="1"/>
</dbReference>
<evidence type="ECO:0000313" key="8">
    <source>
        <dbReference type="EMBL" id="EKE45096.1"/>
    </source>
</evidence>
<dbReference type="SUPFAM" id="SSF55811">
    <property type="entry name" value="Nudix"/>
    <property type="match status" value="1"/>
</dbReference>
<dbReference type="Gene3D" id="3.90.79.10">
    <property type="entry name" value="Nucleoside Triphosphate Pyrophosphohydrolase"/>
    <property type="match status" value="1"/>
</dbReference>
<comment type="cofactor">
    <cofactor evidence="1">
        <name>Mn(2+)</name>
        <dbReference type="ChEBI" id="CHEBI:29035"/>
    </cofactor>
</comment>
<dbReference type="GO" id="GO:0046872">
    <property type="term" value="F:metal ion binding"/>
    <property type="evidence" value="ECO:0007669"/>
    <property type="project" value="UniProtKB-KW"/>
</dbReference>
<organism evidence="8 9">
    <name type="scientific">Oceaniovalibus guishaninsula JLT2003</name>
    <dbReference type="NCBI Taxonomy" id="1231392"/>
    <lineage>
        <taxon>Bacteria</taxon>
        <taxon>Pseudomonadati</taxon>
        <taxon>Pseudomonadota</taxon>
        <taxon>Alphaproteobacteria</taxon>
        <taxon>Rhodobacterales</taxon>
        <taxon>Roseobacteraceae</taxon>
        <taxon>Oceaniovalibus</taxon>
    </lineage>
</organism>
<comment type="caution">
    <text evidence="8">The sequence shown here is derived from an EMBL/GenBank/DDBJ whole genome shotgun (WGS) entry which is preliminary data.</text>
</comment>
<dbReference type="PANTHER" id="PTHR12318:SF0">
    <property type="entry name" value="ACYL-COENZYME A DIPHOSPHATASE NUDT19"/>
    <property type="match status" value="1"/>
</dbReference>
<reference evidence="8 9" key="1">
    <citation type="journal article" date="2012" name="J. Bacteriol.">
        <title>Draft Genome Sequence of Oceaniovalibus guishaninsula JLT2003T.</title>
        <authorList>
            <person name="Tang K."/>
            <person name="Liu K."/>
            <person name="Jiao N."/>
        </authorList>
    </citation>
    <scope>NUCLEOTIDE SEQUENCE [LARGE SCALE GENOMIC DNA]</scope>
    <source>
        <strain evidence="8 9">JLT2003</strain>
    </source>
</reference>
<dbReference type="STRING" id="1231392.OCGS_0791"/>